<keyword evidence="3 6" id="KW-0732">Signal</keyword>
<evidence type="ECO:0000256" key="2">
    <source>
        <dbReference type="ARBA" id="ARBA00007399"/>
    </source>
</evidence>
<sequence>MFSLNGLVVRRSLRAALLMLFCASADAAVQLGATRLIFLESNHEAALAIKNEGDRPYVVQAWVDDGEGHTKTPFLLVPPLSRLDPNVENMLRVMRVLDDLPQDRESVFWINVKEIPEKVQQDNVLQLAIRTRIKLFYRPAALGGNRAEEARKELKWSVLADRDGGAVLRVENPTPYHVTFGVMRVRPGTENIAPDMVPPYQMREYPLTSIRAPQAVSVEFAVINDYGGLSEKEHVEVPLEREPVRIDPRSSISSKNRAF</sequence>
<proteinExistence type="inferred from homology"/>
<evidence type="ECO:0000256" key="1">
    <source>
        <dbReference type="ARBA" id="ARBA00004418"/>
    </source>
</evidence>
<dbReference type="InterPro" id="IPR050643">
    <property type="entry name" value="Periplasmic_pilus_chap"/>
</dbReference>
<dbReference type="Proteomes" id="UP000663992">
    <property type="component" value="Unassembled WGS sequence"/>
</dbReference>
<evidence type="ECO:0000256" key="4">
    <source>
        <dbReference type="ARBA" id="ARBA00022764"/>
    </source>
</evidence>
<dbReference type="InterPro" id="IPR016147">
    <property type="entry name" value="Pili_assmbl_chaperone_N"/>
</dbReference>
<dbReference type="PANTHER" id="PTHR30251:SF2">
    <property type="entry name" value="FIMBRIAL CHAPERONE YADV-RELATED"/>
    <property type="match status" value="1"/>
</dbReference>
<comment type="similarity">
    <text evidence="2">Belongs to the periplasmic pilus chaperone family.</text>
</comment>
<evidence type="ECO:0000313" key="9">
    <source>
        <dbReference type="EMBL" id="MBN7822281.1"/>
    </source>
</evidence>
<keyword evidence="4" id="KW-0574">Periplasm</keyword>
<dbReference type="SUPFAM" id="SSF49584">
    <property type="entry name" value="Periplasmic chaperone C-domain"/>
    <property type="match status" value="1"/>
</dbReference>
<dbReference type="Gene3D" id="2.60.40.10">
    <property type="entry name" value="Immunoglobulins"/>
    <property type="match status" value="2"/>
</dbReference>
<feature type="signal peptide" evidence="6">
    <location>
        <begin position="1"/>
        <end position="27"/>
    </location>
</feature>
<dbReference type="SUPFAM" id="SSF49354">
    <property type="entry name" value="PapD-like"/>
    <property type="match status" value="1"/>
</dbReference>
<dbReference type="PANTHER" id="PTHR30251">
    <property type="entry name" value="PILUS ASSEMBLY CHAPERONE"/>
    <property type="match status" value="1"/>
</dbReference>
<comment type="caution">
    <text evidence="9">The sequence shown here is derived from an EMBL/GenBank/DDBJ whole genome shotgun (WGS) entry which is preliminary data.</text>
</comment>
<dbReference type="InterPro" id="IPR036316">
    <property type="entry name" value="Pili_assmbl_chap_C_dom_sf"/>
</dbReference>
<comment type="subcellular location">
    <subcellularLocation>
        <location evidence="1">Periplasm</location>
    </subcellularLocation>
</comment>
<evidence type="ECO:0000259" key="7">
    <source>
        <dbReference type="Pfam" id="PF00345"/>
    </source>
</evidence>
<keyword evidence="5" id="KW-0143">Chaperone</keyword>
<evidence type="ECO:0000259" key="8">
    <source>
        <dbReference type="Pfam" id="PF02753"/>
    </source>
</evidence>
<dbReference type="InterPro" id="IPR008962">
    <property type="entry name" value="PapD-like_sf"/>
</dbReference>
<dbReference type="Pfam" id="PF00345">
    <property type="entry name" value="PapD_N"/>
    <property type="match status" value="1"/>
</dbReference>
<dbReference type="InterPro" id="IPR013783">
    <property type="entry name" value="Ig-like_fold"/>
</dbReference>
<feature type="chain" id="PRO_5045284196" evidence="6">
    <location>
        <begin position="28"/>
        <end position="259"/>
    </location>
</feature>
<feature type="domain" description="Pili assembly chaperone C-terminal" evidence="8">
    <location>
        <begin position="170"/>
        <end position="230"/>
    </location>
</feature>
<reference evidence="9 10" key="1">
    <citation type="submission" date="2021-03" db="EMBL/GenBank/DDBJ databases">
        <title>novel species isolated from a fishpond in China.</title>
        <authorList>
            <person name="Lu H."/>
            <person name="Cai Z."/>
        </authorList>
    </citation>
    <scope>NUCLEOTIDE SEQUENCE [LARGE SCALE GENOMIC DNA]</scope>
    <source>
        <strain evidence="9 10">Y57</strain>
    </source>
</reference>
<protein>
    <submittedName>
        <fullName evidence="9">Molecular chaperone</fullName>
    </submittedName>
</protein>
<keyword evidence="10" id="KW-1185">Reference proteome</keyword>
<gene>
    <name evidence="9" type="ORF">J0A65_20615</name>
</gene>
<evidence type="ECO:0000256" key="5">
    <source>
        <dbReference type="ARBA" id="ARBA00023186"/>
    </source>
</evidence>
<name>A0ABS3D0X8_9ALTE</name>
<evidence type="ECO:0000313" key="10">
    <source>
        <dbReference type="Proteomes" id="UP000663992"/>
    </source>
</evidence>
<accession>A0ABS3D0X8</accession>
<dbReference type="PRINTS" id="PR00969">
    <property type="entry name" value="CHAPERONPILI"/>
</dbReference>
<dbReference type="InterPro" id="IPR001829">
    <property type="entry name" value="Pili_assmbl_chaperone_bac"/>
</dbReference>
<organism evidence="9 10">
    <name type="scientific">Bowmanella yangjiangensis</name>
    <dbReference type="NCBI Taxonomy" id="2811230"/>
    <lineage>
        <taxon>Bacteria</taxon>
        <taxon>Pseudomonadati</taxon>
        <taxon>Pseudomonadota</taxon>
        <taxon>Gammaproteobacteria</taxon>
        <taxon>Alteromonadales</taxon>
        <taxon>Alteromonadaceae</taxon>
        <taxon>Bowmanella</taxon>
    </lineage>
</organism>
<feature type="domain" description="Pili assembly chaperone N-terminal" evidence="7">
    <location>
        <begin position="29"/>
        <end position="142"/>
    </location>
</feature>
<dbReference type="Pfam" id="PF02753">
    <property type="entry name" value="PapD_C"/>
    <property type="match status" value="1"/>
</dbReference>
<evidence type="ECO:0000256" key="6">
    <source>
        <dbReference type="SAM" id="SignalP"/>
    </source>
</evidence>
<dbReference type="EMBL" id="JAFKCS010000043">
    <property type="protein sequence ID" value="MBN7822281.1"/>
    <property type="molecule type" value="Genomic_DNA"/>
</dbReference>
<evidence type="ECO:0000256" key="3">
    <source>
        <dbReference type="ARBA" id="ARBA00022729"/>
    </source>
</evidence>
<dbReference type="InterPro" id="IPR016148">
    <property type="entry name" value="Pili_assmbl_chaperone_C"/>
</dbReference>
<dbReference type="RefSeq" id="WP_206596226.1">
    <property type="nucleotide sequence ID" value="NZ_JAFKCS010000043.1"/>
</dbReference>